<evidence type="ECO:0000313" key="1">
    <source>
        <dbReference type="EMBL" id="KZA99971.1"/>
    </source>
</evidence>
<accession>A0A154IHR9</accession>
<organism evidence="1">
    <name type="scientific">Rhizobium leguminosarum</name>
    <dbReference type="NCBI Taxonomy" id="384"/>
    <lineage>
        <taxon>Bacteria</taxon>
        <taxon>Pseudomonadati</taxon>
        <taxon>Pseudomonadota</taxon>
        <taxon>Alphaproteobacteria</taxon>
        <taxon>Hyphomicrobiales</taxon>
        <taxon>Rhizobiaceae</taxon>
        <taxon>Rhizobium/Agrobacterium group</taxon>
        <taxon>Rhizobium</taxon>
    </lineage>
</organism>
<sequence length="133" mass="15215">MSSKRPPRAEDIIAWLQHGIALLEAAGVAIPRDRILRPERPRIERPLNSEQRRVRDHVDQFMAASVDKLPGAPPLQAQRIYEAYRRFADKSAHQPVSQTAFGRALAKRLQKEKLGSRIYYLDVELRDEPGLPL</sequence>
<name>A0A154IHR9_RHILE</name>
<protein>
    <submittedName>
        <fullName evidence="1">Uncharacterized protein</fullName>
    </submittedName>
</protein>
<proteinExistence type="predicted"/>
<dbReference type="EMBL" id="LVYU01000098">
    <property type="protein sequence ID" value="KZA99971.1"/>
    <property type="molecule type" value="Genomic_DNA"/>
</dbReference>
<gene>
    <name evidence="1" type="ORF">A4A59_19540</name>
</gene>
<dbReference type="RefSeq" id="WP_062942398.1">
    <property type="nucleotide sequence ID" value="NZ_CP171844.1"/>
</dbReference>
<reference evidence="1" key="1">
    <citation type="submission" date="2016-03" db="EMBL/GenBank/DDBJ databases">
        <title>Microsymbionts genomes from the relict species Vavilovia formosa.</title>
        <authorList>
            <person name="Chirak E."/>
            <person name="Kimeklis A."/>
            <person name="Kopat V."/>
            <person name="Andronov E."/>
        </authorList>
    </citation>
    <scope>NUCLEOTIDE SEQUENCE [LARGE SCALE GENOMIC DNA]</scope>
    <source>
        <strain evidence="1">Vaf12</strain>
    </source>
</reference>
<comment type="caution">
    <text evidence="1">The sequence shown here is derived from an EMBL/GenBank/DDBJ whole genome shotgun (WGS) entry which is preliminary data.</text>
</comment>
<dbReference type="AlphaFoldDB" id="A0A154IHR9"/>